<gene>
    <name evidence="2" type="ORF">F7R26_016860</name>
</gene>
<dbReference type="GO" id="GO:0005737">
    <property type="term" value="C:cytoplasm"/>
    <property type="evidence" value="ECO:0007669"/>
    <property type="project" value="TreeGrafter"/>
</dbReference>
<name>A0A643FVL0_9BURK</name>
<proteinExistence type="predicted"/>
<protein>
    <submittedName>
        <fullName evidence="2">NAD-binding protein</fullName>
    </submittedName>
</protein>
<dbReference type="InterPro" id="IPR051783">
    <property type="entry name" value="NAD(P)-dependent_oxidoreduct"/>
</dbReference>
<accession>A0A643FVL0</accession>
<dbReference type="InterPro" id="IPR001509">
    <property type="entry name" value="Epimerase_deHydtase"/>
</dbReference>
<dbReference type="EMBL" id="CP062803">
    <property type="protein sequence ID" value="QOT75818.1"/>
    <property type="molecule type" value="Genomic_DNA"/>
</dbReference>
<dbReference type="AlphaFoldDB" id="A0A643FVL0"/>
<dbReference type="PANTHER" id="PTHR48079">
    <property type="entry name" value="PROTEIN YEEZ"/>
    <property type="match status" value="1"/>
</dbReference>
<evidence type="ECO:0000313" key="2">
    <source>
        <dbReference type="EMBL" id="QOT75818.1"/>
    </source>
</evidence>
<dbReference type="Pfam" id="PF01370">
    <property type="entry name" value="Epimerase"/>
    <property type="match status" value="1"/>
</dbReference>
<evidence type="ECO:0000313" key="3">
    <source>
        <dbReference type="Proteomes" id="UP000397656"/>
    </source>
</evidence>
<feature type="domain" description="NAD-dependent epimerase/dehydratase" evidence="1">
    <location>
        <begin position="28"/>
        <end position="203"/>
    </location>
</feature>
<sequence length="326" mass="36317">MSKNLSRRRLGRPRLLIVGCGDVGTRCLRILSTRWRVFAITSQPSRRAELRDNGAVPMVADLDRPATLARLAGLADKVLHLAPPPSRGEGDPRTLALLRALRRGAWRRSAARPGGWSAKPAILPDRRYGRSGRSAAPPAFVYASTSGVYGDRGGARLAESQAVRPQTARARRRVAAEQSVRDFGRHAGWRASIVRIPGIYAEDRLPLARLAKGTPALAPQDDVYTNHIHALDLARTMVASLFRGRAQRVVHASDDSEMRMADYFDLVADRRGLPRPPRLARAQLREAVEPTLLSFMSESRRLENTRLKRELRLRLRYPTVTSFFDA</sequence>
<organism evidence="2 3">
    <name type="scientific">Cupriavidus basilensis</name>
    <dbReference type="NCBI Taxonomy" id="68895"/>
    <lineage>
        <taxon>Bacteria</taxon>
        <taxon>Pseudomonadati</taxon>
        <taxon>Pseudomonadota</taxon>
        <taxon>Betaproteobacteria</taxon>
        <taxon>Burkholderiales</taxon>
        <taxon>Burkholderiaceae</taxon>
        <taxon>Cupriavidus</taxon>
    </lineage>
</organism>
<dbReference type="Proteomes" id="UP000397656">
    <property type="component" value="Chromosome 1"/>
</dbReference>
<dbReference type="InterPro" id="IPR036291">
    <property type="entry name" value="NAD(P)-bd_dom_sf"/>
</dbReference>
<reference evidence="2 3" key="1">
    <citation type="submission" date="2020-10" db="EMBL/GenBank/DDBJ databases">
        <title>Complete genome sequence of Cupriavidus basilensis CCUG 49340T.</title>
        <authorList>
            <person name="Salva-Serra F."/>
            <person name="Donoso R.A."/>
            <person name="Cho K.H."/>
            <person name="Yoo J.A."/>
            <person name="Lee K."/>
            <person name="Yoon S.-H."/>
            <person name="Perez-Pantoja D."/>
            <person name="Moore E.R.B."/>
        </authorList>
    </citation>
    <scope>NUCLEOTIDE SEQUENCE [LARGE SCALE GENOMIC DNA]</scope>
    <source>
        <strain evidence="3">CCUG 49340</strain>
    </source>
</reference>
<evidence type="ECO:0000259" key="1">
    <source>
        <dbReference type="Pfam" id="PF01370"/>
    </source>
</evidence>
<dbReference type="PANTHER" id="PTHR48079:SF6">
    <property type="entry name" value="NAD(P)-BINDING DOMAIN-CONTAINING PROTEIN-RELATED"/>
    <property type="match status" value="1"/>
</dbReference>
<dbReference type="RefSeq" id="WP_150986028.1">
    <property type="nucleotide sequence ID" value="NZ_CP062803.1"/>
</dbReference>
<dbReference type="GO" id="GO:0004029">
    <property type="term" value="F:aldehyde dehydrogenase (NAD+) activity"/>
    <property type="evidence" value="ECO:0007669"/>
    <property type="project" value="TreeGrafter"/>
</dbReference>
<dbReference type="Gene3D" id="3.40.50.720">
    <property type="entry name" value="NAD(P)-binding Rossmann-like Domain"/>
    <property type="match status" value="1"/>
</dbReference>
<dbReference type="SUPFAM" id="SSF51735">
    <property type="entry name" value="NAD(P)-binding Rossmann-fold domains"/>
    <property type="match status" value="1"/>
</dbReference>
<dbReference type="GeneID" id="98402588"/>